<dbReference type="OrthoDB" id="195113at2"/>
<gene>
    <name evidence="2" type="ORF">IV67_GL001671</name>
</gene>
<dbReference type="GO" id="GO:0009231">
    <property type="term" value="P:riboflavin biosynthetic process"/>
    <property type="evidence" value="ECO:0007669"/>
    <property type="project" value="InterPro"/>
</dbReference>
<dbReference type="InterPro" id="IPR050765">
    <property type="entry name" value="Riboflavin_Biosynth_HTPR"/>
</dbReference>
<dbReference type="InterPro" id="IPR002734">
    <property type="entry name" value="RibDG_C"/>
</dbReference>
<dbReference type="PANTHER" id="PTHR38011:SF11">
    <property type="entry name" value="2,5-DIAMINO-6-RIBOSYLAMINO-4(3H)-PYRIMIDINONE 5'-PHOSPHATE REDUCTASE"/>
    <property type="match status" value="1"/>
</dbReference>
<dbReference type="EMBL" id="JQCD01000021">
    <property type="protein sequence ID" value="KRN77315.1"/>
    <property type="molecule type" value="Genomic_DNA"/>
</dbReference>
<dbReference type="PANTHER" id="PTHR38011">
    <property type="entry name" value="DIHYDROFOLATE REDUCTASE FAMILY PROTEIN (AFU_ORTHOLOGUE AFUA_8G06820)"/>
    <property type="match status" value="1"/>
</dbReference>
<evidence type="ECO:0000313" key="2">
    <source>
        <dbReference type="EMBL" id="KRN77315.1"/>
    </source>
</evidence>
<accession>A0A0R2JJ58</accession>
<keyword evidence="3" id="KW-1185">Reference proteome</keyword>
<evidence type="ECO:0000313" key="3">
    <source>
        <dbReference type="Proteomes" id="UP000051673"/>
    </source>
</evidence>
<organism evidence="2 3">
    <name type="scientific">Weissella minor</name>
    <dbReference type="NCBI Taxonomy" id="1620"/>
    <lineage>
        <taxon>Bacteria</taxon>
        <taxon>Bacillati</taxon>
        <taxon>Bacillota</taxon>
        <taxon>Bacilli</taxon>
        <taxon>Lactobacillales</taxon>
        <taxon>Lactobacillaceae</taxon>
        <taxon>Weissella</taxon>
    </lineage>
</organism>
<name>A0A0R2JJ58_9LACO</name>
<reference evidence="2 3" key="1">
    <citation type="journal article" date="2015" name="Genome Announc.">
        <title>Expanding the biotechnology potential of lactobacilli through comparative genomics of 213 strains and associated genera.</title>
        <authorList>
            <person name="Sun Z."/>
            <person name="Harris H.M."/>
            <person name="McCann A."/>
            <person name="Guo C."/>
            <person name="Argimon S."/>
            <person name="Zhang W."/>
            <person name="Yang X."/>
            <person name="Jeffery I.B."/>
            <person name="Cooney J.C."/>
            <person name="Kagawa T.F."/>
            <person name="Liu W."/>
            <person name="Song Y."/>
            <person name="Salvetti E."/>
            <person name="Wrobel A."/>
            <person name="Rasinkangas P."/>
            <person name="Parkhill J."/>
            <person name="Rea M.C."/>
            <person name="O'Sullivan O."/>
            <person name="Ritari J."/>
            <person name="Douillard F.P."/>
            <person name="Paul Ross R."/>
            <person name="Yang R."/>
            <person name="Briner A.E."/>
            <person name="Felis G.E."/>
            <person name="de Vos W.M."/>
            <person name="Barrangou R."/>
            <person name="Klaenhammer T.R."/>
            <person name="Caufield P.W."/>
            <person name="Cui Y."/>
            <person name="Zhang H."/>
            <person name="O'Toole P.W."/>
        </authorList>
    </citation>
    <scope>NUCLEOTIDE SEQUENCE [LARGE SCALE GENOMIC DNA]</scope>
    <source>
        <strain evidence="2 3">DSM 20014</strain>
    </source>
</reference>
<dbReference type="RefSeq" id="WP_057786828.1">
    <property type="nucleotide sequence ID" value="NZ_JQCD01000021.1"/>
</dbReference>
<comment type="caution">
    <text evidence="2">The sequence shown here is derived from an EMBL/GenBank/DDBJ whole genome shotgun (WGS) entry which is preliminary data.</text>
</comment>
<dbReference type="InterPro" id="IPR024072">
    <property type="entry name" value="DHFR-like_dom_sf"/>
</dbReference>
<dbReference type="GO" id="GO:0008703">
    <property type="term" value="F:5-amino-6-(5-phosphoribosylamino)uracil reductase activity"/>
    <property type="evidence" value="ECO:0007669"/>
    <property type="project" value="InterPro"/>
</dbReference>
<dbReference type="STRING" id="1620.IV67_GL001671"/>
<evidence type="ECO:0000259" key="1">
    <source>
        <dbReference type="Pfam" id="PF01872"/>
    </source>
</evidence>
<dbReference type="Proteomes" id="UP000051673">
    <property type="component" value="Unassembled WGS sequence"/>
</dbReference>
<sequence length="178" mass="19819">MSRQVIFYGAITLDGYLADDHDNLDWLLNLDTDINDADVSYPEFIKTVDTTLSGKNTYLTTKTLLDGADFYPDKTNYIFSKSLTTCDDGQIINDESATDFVRRLKQQPGQNIWIIGGGPLLSELLASQLVDQLQVQIAPVLLGSGKRLFDQLPEPTQLTLTNTTHFGSLAEVTYTIKH</sequence>
<dbReference type="PATRIC" id="fig|1620.3.peg.1708"/>
<protein>
    <recommendedName>
        <fullName evidence="1">Bacterial bifunctional deaminase-reductase C-terminal domain-containing protein</fullName>
    </recommendedName>
</protein>
<proteinExistence type="predicted"/>
<dbReference type="Pfam" id="PF01872">
    <property type="entry name" value="RibD_C"/>
    <property type="match status" value="1"/>
</dbReference>
<dbReference type="Gene3D" id="3.40.430.10">
    <property type="entry name" value="Dihydrofolate Reductase, subunit A"/>
    <property type="match status" value="1"/>
</dbReference>
<dbReference type="SUPFAM" id="SSF53597">
    <property type="entry name" value="Dihydrofolate reductase-like"/>
    <property type="match status" value="1"/>
</dbReference>
<feature type="domain" description="Bacterial bifunctional deaminase-reductase C-terminal" evidence="1">
    <location>
        <begin position="4"/>
        <end position="167"/>
    </location>
</feature>
<dbReference type="AlphaFoldDB" id="A0A0R2JJ58"/>